<name>B1ZT52_OPITP</name>
<feature type="region of interest" description="Disordered" evidence="1">
    <location>
        <begin position="1"/>
        <end position="26"/>
    </location>
</feature>
<dbReference type="AlphaFoldDB" id="B1ZT52"/>
<evidence type="ECO:0000313" key="3">
    <source>
        <dbReference type="EMBL" id="ACB75841.1"/>
    </source>
</evidence>
<evidence type="ECO:0000256" key="2">
    <source>
        <dbReference type="SAM" id="Phobius"/>
    </source>
</evidence>
<dbReference type="Proteomes" id="UP000007013">
    <property type="component" value="Chromosome"/>
</dbReference>
<dbReference type="RefSeq" id="WP_012375376.1">
    <property type="nucleotide sequence ID" value="NC_010571.1"/>
</dbReference>
<keyword evidence="2" id="KW-0472">Membrane</keyword>
<gene>
    <name evidence="3" type="ordered locus">Oter_2559</name>
</gene>
<organism evidence="3 4">
    <name type="scientific">Opitutus terrae (strain DSM 11246 / JCM 15787 / PB90-1)</name>
    <dbReference type="NCBI Taxonomy" id="452637"/>
    <lineage>
        <taxon>Bacteria</taxon>
        <taxon>Pseudomonadati</taxon>
        <taxon>Verrucomicrobiota</taxon>
        <taxon>Opitutia</taxon>
        <taxon>Opitutales</taxon>
        <taxon>Opitutaceae</taxon>
        <taxon>Opitutus</taxon>
    </lineage>
</organism>
<protein>
    <submittedName>
        <fullName evidence="3">Uncharacterized protein</fullName>
    </submittedName>
</protein>
<dbReference type="HOGENOM" id="CLU_1658990_0_0_0"/>
<evidence type="ECO:0000313" key="4">
    <source>
        <dbReference type="Proteomes" id="UP000007013"/>
    </source>
</evidence>
<keyword evidence="4" id="KW-1185">Reference proteome</keyword>
<dbReference type="EMBL" id="CP001032">
    <property type="protein sequence ID" value="ACB75841.1"/>
    <property type="molecule type" value="Genomic_DNA"/>
</dbReference>
<sequence>MSDGPPVNLSPDPSPPGGPTKPRRSSARRRTLAFALLAGCVLLNAYTFLVATRHTELNARPLVHFLTDADELNAQRHSAAGRYATGSTPGDRRIEIRADGRLQFARVVGSGERILGEDSYRIGRIDSGAVCLATPRHGVIEIRNIDTIVYYNDVYRRQP</sequence>
<feature type="transmembrane region" description="Helical" evidence="2">
    <location>
        <begin position="31"/>
        <end position="51"/>
    </location>
</feature>
<accession>B1ZT52</accession>
<reference evidence="3 4" key="1">
    <citation type="journal article" date="2011" name="J. Bacteriol.">
        <title>Genome sequence of the verrucomicrobium Opitutus terrae PB90-1, an abundant inhabitant of rice paddy soil ecosystems.</title>
        <authorList>
            <person name="van Passel M.W."/>
            <person name="Kant R."/>
            <person name="Palva A."/>
            <person name="Copeland A."/>
            <person name="Lucas S."/>
            <person name="Lapidus A."/>
            <person name="Glavina del Rio T."/>
            <person name="Pitluck S."/>
            <person name="Goltsman E."/>
            <person name="Clum A."/>
            <person name="Sun H."/>
            <person name="Schmutz J."/>
            <person name="Larimer F.W."/>
            <person name="Land M.L."/>
            <person name="Hauser L."/>
            <person name="Kyrpides N."/>
            <person name="Mikhailova N."/>
            <person name="Richardson P.P."/>
            <person name="Janssen P.H."/>
            <person name="de Vos W.M."/>
            <person name="Smidt H."/>
        </authorList>
    </citation>
    <scope>NUCLEOTIDE SEQUENCE [LARGE SCALE GENOMIC DNA]</scope>
    <source>
        <strain evidence="4">DSM 11246 / JCM 15787 / PB90-1</strain>
    </source>
</reference>
<dbReference type="STRING" id="452637.Oter_2559"/>
<evidence type="ECO:0000256" key="1">
    <source>
        <dbReference type="SAM" id="MobiDB-lite"/>
    </source>
</evidence>
<dbReference type="KEGG" id="ote:Oter_2559"/>
<feature type="compositionally biased region" description="Low complexity" evidence="1">
    <location>
        <begin position="1"/>
        <end position="11"/>
    </location>
</feature>
<proteinExistence type="predicted"/>
<keyword evidence="2" id="KW-1133">Transmembrane helix</keyword>
<keyword evidence="2" id="KW-0812">Transmembrane</keyword>